<evidence type="ECO:0000256" key="2">
    <source>
        <dbReference type="ARBA" id="ARBA00022729"/>
    </source>
</evidence>
<feature type="domain" description="BIG2" evidence="3">
    <location>
        <begin position="75"/>
        <end position="157"/>
    </location>
</feature>
<protein>
    <submittedName>
        <fullName evidence="4">DUF3494 domain-containing protein</fullName>
    </submittedName>
</protein>
<evidence type="ECO:0000256" key="1">
    <source>
        <dbReference type="ARBA" id="ARBA00005445"/>
    </source>
</evidence>
<accession>A0ABX0M3E1</accession>
<keyword evidence="2" id="KW-0732">Signal</keyword>
<sequence>MFAIAQNCALWKIIILNTSRNDEKFSFPKEDLMNIQKYTRTLLCTTGLLAAAVLTACGGSSDNGRDPILGLPAAELVSVSVTPANATVLVGASQQFMATASYADGTSRNVTDLSTWASASPAIARVTPAGGLATGLTPGSAAITAAFGAKTGAATLKVNAQTPVTPPVVVSLTGLSVTPASASVRVGASQQYTAIATYSDSSTAVITNNVNWISGSTAIATIAQSGSATGVAAGNAVITASSGDKSATAALTVTPALVIDPPPVVVVPPVVVPPVVVPPVVVPPVVVPPVTVPPVTTPPIVDFPSDGSIGLGSIRDFAVLARTTITNNAGGTTLVTGNVGGPVQNVEPPQAPGFLNIKSGFDLSRPFEDLQTAVINGNNRTCTVLSDVGIELGGLVLKPGVYCYSGAVTLTGKLTLSGGGPYIFRVKSTLTTSANSVIELTNGANHNLVFWIPFGETNLGAKSAFQGTILSAGEDIKVGDGASVLNGRLLSGKAVVLLNNKITK</sequence>
<organism evidence="4 5">
    <name type="scientific">Massilia aquatica</name>
    <dbReference type="NCBI Taxonomy" id="2609000"/>
    <lineage>
        <taxon>Bacteria</taxon>
        <taxon>Pseudomonadati</taxon>
        <taxon>Pseudomonadota</taxon>
        <taxon>Betaproteobacteria</taxon>
        <taxon>Burkholderiales</taxon>
        <taxon>Oxalobacteraceae</taxon>
        <taxon>Telluria group</taxon>
        <taxon>Massilia</taxon>
    </lineage>
</organism>
<evidence type="ECO:0000313" key="4">
    <source>
        <dbReference type="EMBL" id="NHZ40764.1"/>
    </source>
</evidence>
<dbReference type="Pfam" id="PF11999">
    <property type="entry name" value="Ice_binding"/>
    <property type="match status" value="1"/>
</dbReference>
<proteinExistence type="inferred from homology"/>
<dbReference type="SUPFAM" id="SSF49373">
    <property type="entry name" value="Invasin/intimin cell-adhesion fragments"/>
    <property type="match status" value="2"/>
</dbReference>
<name>A0ABX0M3E1_9BURK</name>
<dbReference type="InterPro" id="IPR021884">
    <property type="entry name" value="Ice-bd_prot"/>
</dbReference>
<dbReference type="InterPro" id="IPR003343">
    <property type="entry name" value="Big_2"/>
</dbReference>
<evidence type="ECO:0000259" key="3">
    <source>
        <dbReference type="SMART" id="SM00635"/>
    </source>
</evidence>
<evidence type="ECO:0000313" key="5">
    <source>
        <dbReference type="Proteomes" id="UP000819052"/>
    </source>
</evidence>
<comment type="caution">
    <text evidence="4">The sequence shown here is derived from an EMBL/GenBank/DDBJ whole genome shotgun (WGS) entry which is preliminary data.</text>
</comment>
<reference evidence="4 5" key="1">
    <citation type="submission" date="2019-09" db="EMBL/GenBank/DDBJ databases">
        <title>Taxonomy of Antarctic Massilia spp.: description of Massilia rubra sp. nov., Massilia aquatica sp. nov., Massilia mucilaginosa sp. nov., Massilia frigida sp. nov. isolated from streams, lakes and regoliths.</title>
        <authorList>
            <person name="Holochova P."/>
            <person name="Sedlacek I."/>
            <person name="Kralova S."/>
            <person name="Maslanova I."/>
            <person name="Busse H.-J."/>
            <person name="Stankova E."/>
            <person name="Vrbovska V."/>
            <person name="Kovarovic V."/>
            <person name="Bartak M."/>
            <person name="Svec P."/>
            <person name="Pantucek R."/>
        </authorList>
    </citation>
    <scope>NUCLEOTIDE SEQUENCE [LARGE SCALE GENOMIC DNA]</scope>
    <source>
        <strain evidence="4 5">CCM 8693</strain>
    </source>
</reference>
<dbReference type="SMART" id="SM00635">
    <property type="entry name" value="BID_2"/>
    <property type="match status" value="2"/>
</dbReference>
<gene>
    <name evidence="4" type="ORF">F1609_11440</name>
</gene>
<keyword evidence="5" id="KW-1185">Reference proteome</keyword>
<dbReference type="EMBL" id="VVIW01000005">
    <property type="protein sequence ID" value="NHZ40764.1"/>
    <property type="molecule type" value="Genomic_DNA"/>
</dbReference>
<dbReference type="Pfam" id="PF02368">
    <property type="entry name" value="Big_2"/>
    <property type="match status" value="2"/>
</dbReference>
<feature type="domain" description="BIG2" evidence="3">
    <location>
        <begin position="171"/>
        <end position="252"/>
    </location>
</feature>
<dbReference type="InterPro" id="IPR008964">
    <property type="entry name" value="Invasin/intimin_cell_adhesion"/>
</dbReference>
<dbReference type="Gene3D" id="2.60.40.1080">
    <property type="match status" value="2"/>
</dbReference>
<comment type="similarity">
    <text evidence="1">Belongs to the ice-binding protein family.</text>
</comment>
<dbReference type="Proteomes" id="UP000819052">
    <property type="component" value="Unassembled WGS sequence"/>
</dbReference>